<comment type="catalytic activity">
    <reaction evidence="8 9">
        <text>7,8-dihydroneopterin 3'-triphosphate + H2O = 6-carboxy-5,6,7,8-tetrahydropterin + triphosphate + acetaldehyde + 2 H(+)</text>
        <dbReference type="Rhea" id="RHEA:27966"/>
        <dbReference type="ChEBI" id="CHEBI:15343"/>
        <dbReference type="ChEBI" id="CHEBI:15377"/>
        <dbReference type="ChEBI" id="CHEBI:15378"/>
        <dbReference type="ChEBI" id="CHEBI:18036"/>
        <dbReference type="ChEBI" id="CHEBI:58462"/>
        <dbReference type="ChEBI" id="CHEBI:61032"/>
        <dbReference type="EC" id="4.1.2.50"/>
    </reaction>
</comment>
<evidence type="ECO:0000256" key="2">
    <source>
        <dbReference type="ARBA" id="ARBA00005061"/>
    </source>
</evidence>
<keyword evidence="5 9" id="KW-0479">Metal-binding</keyword>
<keyword evidence="6 9" id="KW-0862">Zinc</keyword>
<evidence type="ECO:0000256" key="4">
    <source>
        <dbReference type="ARBA" id="ARBA00018141"/>
    </source>
</evidence>
<dbReference type="Pfam" id="PF01242">
    <property type="entry name" value="PTPS"/>
    <property type="match status" value="1"/>
</dbReference>
<keyword evidence="9" id="KW-0671">Queuosine biosynthesis</keyword>
<evidence type="ECO:0000256" key="6">
    <source>
        <dbReference type="ARBA" id="ARBA00022833"/>
    </source>
</evidence>
<name>A0A7T4GIT1_BREDI</name>
<evidence type="ECO:0000256" key="1">
    <source>
        <dbReference type="ARBA" id="ARBA00002285"/>
    </source>
</evidence>
<keyword evidence="11" id="KW-1185">Reference proteome</keyword>
<accession>A0A7T4GIT1</accession>
<gene>
    <name evidence="10" type="ORF">I6H83_03915</name>
</gene>
<comment type="similarity">
    <text evidence="3 9">Belongs to the PTPS family. QueD subfamily.</text>
</comment>
<reference evidence="10 11" key="1">
    <citation type="submission" date="2020-12" db="EMBL/GenBank/DDBJ databases">
        <title>FDA dAtabase for Regulatory Grade micrObial Sequences (FDA-ARGOS): Supporting development and validation of Infectious Disease Dx tests.</title>
        <authorList>
            <person name="Kerrigan L."/>
            <person name="Long C."/>
            <person name="Tallon L."/>
            <person name="Sadzewicz L."/>
            <person name="Zhao X."/>
            <person name="Boylan J."/>
            <person name="Ott S."/>
            <person name="Bowen H."/>
            <person name="Vavikolanu K."/>
            <person name="Mehta A."/>
            <person name="Aluvathingal J."/>
            <person name="Nadendla S."/>
            <person name="Yan Y."/>
            <person name="Sichtig H."/>
        </authorList>
    </citation>
    <scope>NUCLEOTIDE SEQUENCE [LARGE SCALE GENOMIC DNA]</scope>
    <source>
        <strain evidence="10 11">FDAARGOS_1026</strain>
    </source>
</reference>
<dbReference type="Gene3D" id="3.30.479.10">
    <property type="entry name" value="6-pyruvoyl tetrahydropterin synthase/QueD"/>
    <property type="match status" value="1"/>
</dbReference>
<evidence type="ECO:0000256" key="3">
    <source>
        <dbReference type="ARBA" id="ARBA00008900"/>
    </source>
</evidence>
<dbReference type="Proteomes" id="UP000596117">
    <property type="component" value="Chromosome"/>
</dbReference>
<dbReference type="EC" id="4.-.-.-" evidence="9"/>
<organism evidence="10 11">
    <name type="scientific">Brevundimonas diminuta</name>
    <name type="common">Pseudomonas diminuta</name>
    <dbReference type="NCBI Taxonomy" id="293"/>
    <lineage>
        <taxon>Bacteria</taxon>
        <taxon>Pseudomonadati</taxon>
        <taxon>Pseudomonadota</taxon>
        <taxon>Alphaproteobacteria</taxon>
        <taxon>Caulobacterales</taxon>
        <taxon>Caulobacteraceae</taxon>
        <taxon>Brevundimonas</taxon>
    </lineage>
</organism>
<dbReference type="InterPro" id="IPR007115">
    <property type="entry name" value="6-PTP_synth/QueD"/>
</dbReference>
<sequence>MIFSGHAMYELTKQFRFDCAHTLERVVETEGSRRIHGHSYRAQVTLRGKPDPVSGMIIDTSLLAMKLAQARDALDHRFLDEINDLGPGTMENLCAYIWRKLEDDIPTLFSVTVLRDSTEDQVTYFGEAA</sequence>
<proteinExistence type="inferred from homology"/>
<dbReference type="SUPFAM" id="SSF55620">
    <property type="entry name" value="Tetrahydrobiopterin biosynthesis enzymes-like"/>
    <property type="match status" value="1"/>
</dbReference>
<dbReference type="RefSeq" id="WP_198478751.1">
    <property type="nucleotide sequence ID" value="NZ_BJNC01000007.1"/>
</dbReference>
<evidence type="ECO:0000256" key="8">
    <source>
        <dbReference type="ARBA" id="ARBA00048807"/>
    </source>
</evidence>
<comment type="function">
    <text evidence="1">Catalyzes the conversion of 7,8-dihydroneopterin triphosphate (H2NTP) to 6-carboxy-5,6,7,8-tetrahydropterin (CPH4) and acetaldehyde.</text>
</comment>
<evidence type="ECO:0000256" key="5">
    <source>
        <dbReference type="ARBA" id="ARBA00022723"/>
    </source>
</evidence>
<protein>
    <recommendedName>
        <fullName evidence="4 9">6-carboxy-5,6,7,8-tetrahydropterin synthase</fullName>
        <ecNumber evidence="9">4.-.-.-</ecNumber>
    </recommendedName>
</protein>
<dbReference type="PANTHER" id="PTHR12589">
    <property type="entry name" value="PYRUVOYL TETRAHYDROBIOPTERIN SYNTHASE"/>
    <property type="match status" value="1"/>
</dbReference>
<evidence type="ECO:0000313" key="11">
    <source>
        <dbReference type="Proteomes" id="UP000596117"/>
    </source>
</evidence>
<evidence type="ECO:0000256" key="9">
    <source>
        <dbReference type="PIRNR" id="PIRNR006113"/>
    </source>
</evidence>
<comment type="pathway">
    <text evidence="2 9">Purine metabolism; 7-cyano-7-deazaguanine biosynthesis.</text>
</comment>
<evidence type="ECO:0000256" key="7">
    <source>
        <dbReference type="ARBA" id="ARBA00023239"/>
    </source>
</evidence>
<dbReference type="PANTHER" id="PTHR12589:SF7">
    <property type="entry name" value="6-PYRUVOYL TETRAHYDROBIOPTERIN SYNTHASE"/>
    <property type="match status" value="1"/>
</dbReference>
<evidence type="ECO:0000313" key="10">
    <source>
        <dbReference type="EMBL" id="QQB89599.1"/>
    </source>
</evidence>
<keyword evidence="7 9" id="KW-0456">Lyase</keyword>
<dbReference type="PIRSF" id="PIRSF006113">
    <property type="entry name" value="PTP_synth"/>
    <property type="match status" value="1"/>
</dbReference>
<comment type="cofactor">
    <cofactor evidence="9">
        <name>Zn(2+)</name>
        <dbReference type="ChEBI" id="CHEBI:29105"/>
    </cofactor>
    <text evidence="9">Binds 1 zinc ion per subunit.</text>
</comment>
<dbReference type="InterPro" id="IPR038418">
    <property type="entry name" value="6-PTP_synth/QueD_sf"/>
</dbReference>
<dbReference type="EMBL" id="CP066026">
    <property type="protein sequence ID" value="QQB89599.1"/>
    <property type="molecule type" value="Genomic_DNA"/>
</dbReference>